<evidence type="ECO:0000259" key="12">
    <source>
        <dbReference type="PROSITE" id="PS51379"/>
    </source>
</evidence>
<keyword evidence="8" id="KW-0408">Iron</keyword>
<evidence type="ECO:0000256" key="8">
    <source>
        <dbReference type="ARBA" id="ARBA00023004"/>
    </source>
</evidence>
<feature type="domain" description="4Fe-4S ferredoxin-type" evidence="12">
    <location>
        <begin position="562"/>
        <end position="593"/>
    </location>
</feature>
<dbReference type="InterPro" id="IPR016164">
    <property type="entry name" value="FAD-linked_Oxase-like_C"/>
</dbReference>
<dbReference type="InterPro" id="IPR017896">
    <property type="entry name" value="4Fe4S_Fe-S-bd"/>
</dbReference>
<dbReference type="Gene3D" id="3.30.70.2740">
    <property type="match status" value="1"/>
</dbReference>
<keyword evidence="15" id="KW-1185">Reference proteome</keyword>
<dbReference type="EMBL" id="FOPJ01000006">
    <property type="protein sequence ID" value="SFG55629.1"/>
    <property type="molecule type" value="Genomic_DNA"/>
</dbReference>
<dbReference type="Gene3D" id="3.30.43.10">
    <property type="entry name" value="Uridine Diphospho-n-acetylenolpyruvylglucosamine Reductase, domain 2"/>
    <property type="match status" value="1"/>
</dbReference>
<keyword evidence="7" id="KW-0560">Oxidoreductase</keyword>
<dbReference type="GO" id="GO:0004458">
    <property type="term" value="F:D-lactate dehydrogenase (cytochrome) activity"/>
    <property type="evidence" value="ECO:0007669"/>
    <property type="project" value="UniProtKB-EC"/>
</dbReference>
<dbReference type="GO" id="GO:1903457">
    <property type="term" value="P:lactate catabolic process"/>
    <property type="evidence" value="ECO:0007669"/>
    <property type="project" value="TreeGrafter"/>
</dbReference>
<dbReference type="Pfam" id="PF01565">
    <property type="entry name" value="FAD_binding_4"/>
    <property type="match status" value="1"/>
</dbReference>
<dbReference type="InterPro" id="IPR004017">
    <property type="entry name" value="Cys_rich_dom"/>
</dbReference>
<evidence type="ECO:0000256" key="4">
    <source>
        <dbReference type="ARBA" id="ARBA00022723"/>
    </source>
</evidence>
<dbReference type="Gene3D" id="1.10.1060.10">
    <property type="entry name" value="Alpha-helical ferredoxin"/>
    <property type="match status" value="1"/>
</dbReference>
<dbReference type="InterPro" id="IPR009051">
    <property type="entry name" value="Helical_ferredxn"/>
</dbReference>
<protein>
    <recommendedName>
        <fullName evidence="10">D-lactate dehydrogenase (cytochrome)</fullName>
        <ecNumber evidence="10">1.1.2.4</ecNumber>
    </recommendedName>
</protein>
<evidence type="ECO:0000256" key="9">
    <source>
        <dbReference type="ARBA" id="ARBA00023014"/>
    </source>
</evidence>
<dbReference type="SUPFAM" id="SSF55103">
    <property type="entry name" value="FAD-linked oxidases, C-terminal domain"/>
    <property type="match status" value="1"/>
</dbReference>
<dbReference type="RefSeq" id="WP_092285484.1">
    <property type="nucleotide sequence ID" value="NZ_FOPJ01000006.1"/>
</dbReference>
<keyword evidence="3" id="KW-0285">Flavoprotein</keyword>
<dbReference type="GO" id="GO:0046872">
    <property type="term" value="F:metal ion binding"/>
    <property type="evidence" value="ECO:0007669"/>
    <property type="project" value="UniProtKB-KW"/>
</dbReference>
<dbReference type="InterPro" id="IPR036318">
    <property type="entry name" value="FAD-bd_PCMH-like_sf"/>
</dbReference>
<reference evidence="14 15" key="1">
    <citation type="submission" date="2016-10" db="EMBL/GenBank/DDBJ databases">
        <authorList>
            <person name="de Groot N.N."/>
        </authorList>
    </citation>
    <scope>NUCLEOTIDE SEQUENCE [LARGE SCALE GENOMIC DNA]</scope>
    <source>
        <strain>J11</strain>
        <strain evidence="15">PG 39</strain>
    </source>
</reference>
<sequence length="981" mass="107410">MAKLLSKDPSRIGRPEPHPGEADHFPDRVPDRLAEGSPEALAADLKALLGEEQVHSRVIDLVRYASDAGPYRLIPQIVVSPRNPEEMATLFRYAKEHGRHLTFRAGGSSLNGQAQGDDILVDVRRNFRGMVVEDEGRLRVKPGEVLDDVQAVLAHTRRRFAPDPASSSIATIGGILANNSGGMRCHPHQDSYHSLHAATIVLASGTVINTEDPLADDELREKEPEIYQGLMDLRDEIRADEALVSRLRRKFSIRNTNALRLDAFLDEDSPVQILKQLMVGSEGILGFIAEAVLETLPLPSKRAVAWVMLPRLDVAADYVHKLVEAGASAVELLVSPVLREAVGNFKGARESWRDLKDEDAALLLEVSGTDEADLAEQIRRAEEVLADSELTAPLEFTSDPIEIHQAWEIRGGLLPLLGKQRMQGATLITEDVCFPPDAIGEASRDLMHLLAKYDAPEMVMGHAAFGNLHFFLTPSFESDEEINRYGDFIKELVELVLNKYDGSLKAEHGTGTNMAPFVHREWGDQAYGLMWRIKDLLDPEGILAPDVKLTRDDRLHLKNFKSFPRIEEEVNACVECGFCENVCPSRHVTSTPRQRIVVRREMARQPEHSPVLNYLHEEYGYEGIDTCAADASCAVACPISIDTGALMKHFRAMEATDAADKVALTLAKNWKSVEMAARGGLGAADAITKVLGENLGTRMLGGITGVLRSFISEDLMPSAKDGLPPAGSKRMPPTSREGAEAIYYPACINRMFGRDVAGPSLAETMVTVSQRAGHKVHIPEDIAGSCCATPFSSKGYLSAKAYMARDLAARLWEWSEHGRLPVVVDAASCTHNIIKEIPTQLDDEGRAQFEQIKIMDAVSWAHDVLLPDLEARHPQGRVAVHPNCSLTHMELVDQLNAVAAFAATEAFVPVGAGCCGTAGDRGLLHPELLESATRDEKAGLAAAPPADAYVSANRTCEMGMTQSTGKEYEHILYLLEQATRV</sequence>
<dbReference type="InterPro" id="IPR006094">
    <property type="entry name" value="Oxid_FAD_bind_N"/>
</dbReference>
<dbReference type="PROSITE" id="PS51387">
    <property type="entry name" value="FAD_PCMH"/>
    <property type="match status" value="1"/>
</dbReference>
<dbReference type="GO" id="GO:0071949">
    <property type="term" value="F:FAD binding"/>
    <property type="evidence" value="ECO:0007669"/>
    <property type="project" value="InterPro"/>
</dbReference>
<evidence type="ECO:0000256" key="1">
    <source>
        <dbReference type="ARBA" id="ARBA00001974"/>
    </source>
</evidence>
<organism evidence="14 15">
    <name type="scientific">Corynebacterium spheniscorum</name>
    <dbReference type="NCBI Taxonomy" id="185761"/>
    <lineage>
        <taxon>Bacteria</taxon>
        <taxon>Bacillati</taxon>
        <taxon>Actinomycetota</taxon>
        <taxon>Actinomycetes</taxon>
        <taxon>Mycobacteriales</taxon>
        <taxon>Corynebacteriaceae</taxon>
        <taxon>Corynebacterium</taxon>
    </lineage>
</organism>
<evidence type="ECO:0000256" key="7">
    <source>
        <dbReference type="ARBA" id="ARBA00023002"/>
    </source>
</evidence>
<dbReference type="PROSITE" id="PS00198">
    <property type="entry name" value="4FE4S_FER_1"/>
    <property type="match status" value="1"/>
</dbReference>
<keyword evidence="6" id="KW-0809">Transit peptide</keyword>
<keyword evidence="5" id="KW-0274">FAD</keyword>
<dbReference type="SUPFAM" id="SSF46548">
    <property type="entry name" value="alpha-helical ferredoxin"/>
    <property type="match status" value="1"/>
</dbReference>
<dbReference type="Gene3D" id="3.30.465.10">
    <property type="match status" value="1"/>
</dbReference>
<dbReference type="AlphaFoldDB" id="A0A1I2SUT4"/>
<comment type="cofactor">
    <cofactor evidence="1">
        <name>FAD</name>
        <dbReference type="ChEBI" id="CHEBI:57692"/>
    </cofactor>
</comment>
<dbReference type="InterPro" id="IPR016167">
    <property type="entry name" value="FAD-bd_PCMH_sub1"/>
</dbReference>
<dbReference type="InterPro" id="IPR016171">
    <property type="entry name" value="Vanillyl_alc_oxidase_C-sub2"/>
</dbReference>
<dbReference type="PROSITE" id="PS51379">
    <property type="entry name" value="4FE4S_FER_2"/>
    <property type="match status" value="1"/>
</dbReference>
<dbReference type="EC" id="1.1.2.4" evidence="10"/>
<evidence type="ECO:0000256" key="2">
    <source>
        <dbReference type="ARBA" id="ARBA00008000"/>
    </source>
</evidence>
<dbReference type="OrthoDB" id="9770306at2"/>
<dbReference type="Pfam" id="PF02913">
    <property type="entry name" value="FAD-oxidase_C"/>
    <property type="match status" value="1"/>
</dbReference>
<name>A0A1I2SUT4_9CORY</name>
<keyword evidence="4" id="KW-0479">Metal-binding</keyword>
<dbReference type="STRING" id="185761.SAMN05660282_01222"/>
<dbReference type="InterPro" id="IPR004113">
    <property type="entry name" value="FAD-bd_oxidored_4_C"/>
</dbReference>
<evidence type="ECO:0000313" key="14">
    <source>
        <dbReference type="EMBL" id="SFG55629.1"/>
    </source>
</evidence>
<dbReference type="PANTHER" id="PTHR11748">
    <property type="entry name" value="D-LACTATE DEHYDROGENASE"/>
    <property type="match status" value="1"/>
</dbReference>
<dbReference type="GO" id="GO:0008720">
    <property type="term" value="F:D-lactate dehydrogenase (NAD+) activity"/>
    <property type="evidence" value="ECO:0007669"/>
    <property type="project" value="TreeGrafter"/>
</dbReference>
<evidence type="ECO:0000256" key="5">
    <source>
        <dbReference type="ARBA" id="ARBA00022827"/>
    </source>
</evidence>
<dbReference type="InterPro" id="IPR017900">
    <property type="entry name" value="4Fe4S_Fe_S_CS"/>
</dbReference>
<feature type="region of interest" description="Disordered" evidence="11">
    <location>
        <begin position="1"/>
        <end position="30"/>
    </location>
</feature>
<dbReference type="Pfam" id="PF13183">
    <property type="entry name" value="Fer4_8"/>
    <property type="match status" value="1"/>
</dbReference>
<dbReference type="Gene3D" id="1.10.45.10">
    <property type="entry name" value="Vanillyl-alcohol Oxidase, Chain A, domain 4"/>
    <property type="match status" value="1"/>
</dbReference>
<accession>A0A1I2SUT4</accession>
<dbReference type="InterPro" id="IPR016166">
    <property type="entry name" value="FAD-bd_PCMH"/>
</dbReference>
<evidence type="ECO:0000313" key="15">
    <source>
        <dbReference type="Proteomes" id="UP000199065"/>
    </source>
</evidence>
<dbReference type="InterPro" id="IPR016169">
    <property type="entry name" value="FAD-bd_PCMH_sub2"/>
</dbReference>
<proteinExistence type="inferred from homology"/>
<dbReference type="GO" id="GO:0051536">
    <property type="term" value="F:iron-sulfur cluster binding"/>
    <property type="evidence" value="ECO:0007669"/>
    <property type="project" value="UniProtKB-KW"/>
</dbReference>
<comment type="similarity">
    <text evidence="2">Belongs to the FAD-binding oxidoreductase/transferase type 4 family.</text>
</comment>
<evidence type="ECO:0000259" key="13">
    <source>
        <dbReference type="PROSITE" id="PS51387"/>
    </source>
</evidence>
<keyword evidence="9" id="KW-0411">Iron-sulfur</keyword>
<dbReference type="SUPFAM" id="SSF56176">
    <property type="entry name" value="FAD-binding/transporter-associated domain-like"/>
    <property type="match status" value="1"/>
</dbReference>
<dbReference type="PANTHER" id="PTHR11748:SF111">
    <property type="entry name" value="D-LACTATE DEHYDROGENASE, MITOCHONDRIAL-RELATED"/>
    <property type="match status" value="1"/>
</dbReference>
<evidence type="ECO:0000256" key="10">
    <source>
        <dbReference type="ARBA" id="ARBA00038897"/>
    </source>
</evidence>
<feature type="domain" description="FAD-binding PCMH-type" evidence="13">
    <location>
        <begin position="71"/>
        <end position="298"/>
    </location>
</feature>
<dbReference type="Pfam" id="PF02754">
    <property type="entry name" value="CCG"/>
    <property type="match status" value="2"/>
</dbReference>
<evidence type="ECO:0000256" key="6">
    <source>
        <dbReference type="ARBA" id="ARBA00022946"/>
    </source>
</evidence>
<evidence type="ECO:0000256" key="11">
    <source>
        <dbReference type="SAM" id="MobiDB-lite"/>
    </source>
</evidence>
<gene>
    <name evidence="14" type="ORF">SAMN05660282_01222</name>
</gene>
<dbReference type="Proteomes" id="UP000199065">
    <property type="component" value="Unassembled WGS sequence"/>
</dbReference>
<evidence type="ECO:0000256" key="3">
    <source>
        <dbReference type="ARBA" id="ARBA00022630"/>
    </source>
</evidence>